<gene>
    <name evidence="2" type="ORF">GPUH_LOCUS1451</name>
</gene>
<dbReference type="AlphaFoldDB" id="A0A3P6PEB6"/>
<evidence type="ECO:0000313" key="3">
    <source>
        <dbReference type="Proteomes" id="UP000271098"/>
    </source>
</evidence>
<reference evidence="2 3" key="1">
    <citation type="submission" date="2018-11" db="EMBL/GenBank/DDBJ databases">
        <authorList>
            <consortium name="Pathogen Informatics"/>
        </authorList>
    </citation>
    <scope>NUCLEOTIDE SEQUENCE [LARGE SCALE GENOMIC DNA]</scope>
</reference>
<organism evidence="2 3">
    <name type="scientific">Gongylonema pulchrum</name>
    <dbReference type="NCBI Taxonomy" id="637853"/>
    <lineage>
        <taxon>Eukaryota</taxon>
        <taxon>Metazoa</taxon>
        <taxon>Ecdysozoa</taxon>
        <taxon>Nematoda</taxon>
        <taxon>Chromadorea</taxon>
        <taxon>Rhabditida</taxon>
        <taxon>Spirurina</taxon>
        <taxon>Spiruromorpha</taxon>
        <taxon>Spiruroidea</taxon>
        <taxon>Gongylonematidae</taxon>
        <taxon>Gongylonema</taxon>
    </lineage>
</organism>
<feature type="coiled-coil region" evidence="1">
    <location>
        <begin position="2"/>
        <end position="47"/>
    </location>
</feature>
<keyword evidence="3" id="KW-1185">Reference proteome</keyword>
<proteinExistence type="predicted"/>
<sequence length="256" mass="29350">MKVQIEKANEQLQNARAEKEALLTSNFKEATQMRERYQQLIRILEDLAGPDDSFIAILKQHSPNEPGFLEFAVEIEDKVKELSNAVNDNIINKENELASVNHNTTELKGEKAGLLAELNKLQRQISKLAHSISIKREDWDDERRKVNLEVDVAQNELDSLNAVRNGKLSAYEQLAEAKKEQQSRQIEIENTKKKIVNEVAIKFSETVKRWEHLKLLGNLIATELYQNMPVSRRLCFGRVLCGESRTEGAQHQVQNH</sequence>
<keyword evidence="1" id="KW-0175">Coiled coil</keyword>
<name>A0A3P6PEB6_9BILA</name>
<dbReference type="Proteomes" id="UP000271098">
    <property type="component" value="Unassembled WGS sequence"/>
</dbReference>
<protein>
    <submittedName>
        <fullName evidence="2">Uncharacterized protein</fullName>
    </submittedName>
</protein>
<evidence type="ECO:0000256" key="1">
    <source>
        <dbReference type="SAM" id="Coils"/>
    </source>
</evidence>
<feature type="coiled-coil region" evidence="1">
    <location>
        <begin position="104"/>
        <end position="194"/>
    </location>
</feature>
<dbReference type="OrthoDB" id="7459479at2759"/>
<evidence type="ECO:0000313" key="2">
    <source>
        <dbReference type="EMBL" id="VDK30090.1"/>
    </source>
</evidence>
<dbReference type="EMBL" id="UYRT01001753">
    <property type="protein sequence ID" value="VDK30090.1"/>
    <property type="molecule type" value="Genomic_DNA"/>
</dbReference>
<accession>A0A3P6PEB6</accession>